<evidence type="ECO:0000256" key="1">
    <source>
        <dbReference type="ARBA" id="ARBA00004141"/>
    </source>
</evidence>
<feature type="transmembrane region" description="Helical" evidence="7">
    <location>
        <begin position="201"/>
        <end position="219"/>
    </location>
</feature>
<comment type="function">
    <text evidence="7">Part of the twin-arginine translocation (Tat) system that transports large folded proteins containing a characteristic twin-arginine motif in their signal peptide across membranes. Together with TatB, TatC is part of a receptor directly interacting with Tat signal peptides.</text>
</comment>
<evidence type="ECO:0000256" key="5">
    <source>
        <dbReference type="ARBA" id="ARBA00023010"/>
    </source>
</evidence>
<keyword evidence="7" id="KW-1003">Cell membrane</keyword>
<dbReference type="PANTHER" id="PTHR30371:SF0">
    <property type="entry name" value="SEC-INDEPENDENT PROTEIN TRANSLOCASE PROTEIN TATC, CHLOROPLASTIC-RELATED"/>
    <property type="match status" value="1"/>
</dbReference>
<evidence type="ECO:0000256" key="6">
    <source>
        <dbReference type="ARBA" id="ARBA00023136"/>
    </source>
</evidence>
<dbReference type="NCBIfam" id="TIGR00945">
    <property type="entry name" value="tatC"/>
    <property type="match status" value="1"/>
</dbReference>
<dbReference type="PROSITE" id="PS01218">
    <property type="entry name" value="TATC"/>
    <property type="match status" value="1"/>
</dbReference>
<accession>A0A0R2P4D0</accession>
<evidence type="ECO:0000256" key="4">
    <source>
        <dbReference type="ARBA" id="ARBA00022989"/>
    </source>
</evidence>
<name>A0A0R2P4D0_9ACTN</name>
<dbReference type="EMBL" id="LIAS01000068">
    <property type="protein sequence ID" value="KRO30723.1"/>
    <property type="molecule type" value="Genomic_DNA"/>
</dbReference>
<comment type="similarity">
    <text evidence="7">Belongs to the TatC family.</text>
</comment>
<gene>
    <name evidence="7" type="primary">tatC</name>
    <name evidence="9" type="ORF">ABR60_04480</name>
</gene>
<keyword evidence="5 7" id="KW-0811">Translocation</keyword>
<evidence type="ECO:0000313" key="9">
    <source>
        <dbReference type="EMBL" id="KRO30723.1"/>
    </source>
</evidence>
<dbReference type="AlphaFoldDB" id="A0A0R2P4D0"/>
<evidence type="ECO:0000256" key="8">
    <source>
        <dbReference type="SAM" id="MobiDB-lite"/>
    </source>
</evidence>
<sequence>MAARERGTMPLLDHLRELRKRIMRAAFFIFIFSILGFVYYDQIITTLAEPVCDLKLAQSSGSNNCGSLFISGVLGPLNLQVKVAFLTGVIISAPFWLYQLWAFIAPALHRKERRKSVLFIIGATPFFTFGAALAYYILPIAIRVLFGFTPDSLNNLVRFDDYLSFVLRIILIFGLAFELPVFLVSLNLIGVLSGKAILKPWRFAIFGITLFVAAFSPTADPLSMAALALPLILFYFGAGGIGLLVDKKREKKSQAIGDNQAADIDQASPIDEPLAE</sequence>
<dbReference type="Proteomes" id="UP000053941">
    <property type="component" value="Unassembled WGS sequence"/>
</dbReference>
<comment type="subunit">
    <text evidence="7">The Tat system comprises two distinct complexes: a TatABC complex, containing multiple copies of TatA, TatB and TatC subunits, and a separate TatA complex, containing only TatA subunits. Substrates initially bind to the TatABC complex, which probably triggers association of the separate TatA complex to form the active translocon.</text>
</comment>
<keyword evidence="3 7" id="KW-0653">Protein transport</keyword>
<evidence type="ECO:0000313" key="10">
    <source>
        <dbReference type="Proteomes" id="UP000053941"/>
    </source>
</evidence>
<comment type="subcellular location">
    <subcellularLocation>
        <location evidence="7">Cell membrane</location>
        <topology evidence="7">Multi-pass membrane protein</topology>
    </subcellularLocation>
    <subcellularLocation>
        <location evidence="1">Membrane</location>
        <topology evidence="1">Multi-pass membrane protein</topology>
    </subcellularLocation>
</comment>
<dbReference type="InterPro" id="IPR002033">
    <property type="entry name" value="TatC"/>
</dbReference>
<feature type="region of interest" description="Disordered" evidence="8">
    <location>
        <begin position="255"/>
        <end position="276"/>
    </location>
</feature>
<evidence type="ECO:0000256" key="3">
    <source>
        <dbReference type="ARBA" id="ARBA00022927"/>
    </source>
</evidence>
<feature type="transmembrane region" description="Helical" evidence="7">
    <location>
        <begin position="162"/>
        <end position="189"/>
    </location>
</feature>
<dbReference type="InterPro" id="IPR019820">
    <property type="entry name" value="Sec-indep_translocase_CS"/>
</dbReference>
<keyword evidence="2 7" id="KW-0812">Transmembrane</keyword>
<dbReference type="PRINTS" id="PR01840">
    <property type="entry name" value="TATCFAMILY"/>
</dbReference>
<comment type="caution">
    <text evidence="9">The sequence shown here is derived from an EMBL/GenBank/DDBJ whole genome shotgun (WGS) entry which is preliminary data.</text>
</comment>
<keyword evidence="6 7" id="KW-0472">Membrane</keyword>
<feature type="transmembrane region" description="Helical" evidence="7">
    <location>
        <begin position="83"/>
        <end position="105"/>
    </location>
</feature>
<dbReference type="Pfam" id="PF00902">
    <property type="entry name" value="TatC"/>
    <property type="match status" value="1"/>
</dbReference>
<feature type="transmembrane region" description="Helical" evidence="7">
    <location>
        <begin position="21"/>
        <end position="40"/>
    </location>
</feature>
<evidence type="ECO:0000256" key="7">
    <source>
        <dbReference type="HAMAP-Rule" id="MF_00902"/>
    </source>
</evidence>
<keyword evidence="7" id="KW-0813">Transport</keyword>
<evidence type="ECO:0000256" key="2">
    <source>
        <dbReference type="ARBA" id="ARBA00022692"/>
    </source>
</evidence>
<organism evidence="9 10">
    <name type="scientific">Actinobacteria bacterium BACL2 MAG-120802-bin41</name>
    <dbReference type="NCBI Taxonomy" id="1655568"/>
    <lineage>
        <taxon>Bacteria</taxon>
        <taxon>Bacillati</taxon>
        <taxon>Actinomycetota</taxon>
        <taxon>Actinomycetes</taxon>
        <taxon>Actinomycetes incertae sedis</taxon>
        <taxon>ac1 cluster</taxon>
    </lineage>
</organism>
<dbReference type="PANTHER" id="PTHR30371">
    <property type="entry name" value="SEC-INDEPENDENT PROTEIN TRANSLOCASE PROTEIN TATC"/>
    <property type="match status" value="1"/>
</dbReference>
<feature type="transmembrane region" description="Helical" evidence="7">
    <location>
        <begin position="117"/>
        <end position="142"/>
    </location>
</feature>
<proteinExistence type="inferred from homology"/>
<reference evidence="9 10" key="1">
    <citation type="submission" date="2015-10" db="EMBL/GenBank/DDBJ databases">
        <title>Metagenome-Assembled Genomes uncover a global brackish microbiome.</title>
        <authorList>
            <person name="Hugerth L.W."/>
            <person name="Larsson J."/>
            <person name="Alneberg J."/>
            <person name="Lindh M.V."/>
            <person name="Legrand C."/>
            <person name="Pinhassi J."/>
            <person name="Andersson A.F."/>
        </authorList>
    </citation>
    <scope>NUCLEOTIDE SEQUENCE [LARGE SCALE GENOMIC DNA]</scope>
    <source>
        <strain evidence="9">BACL2 MAG-120802-bin41</strain>
    </source>
</reference>
<dbReference type="GO" id="GO:0065002">
    <property type="term" value="P:intracellular protein transmembrane transport"/>
    <property type="evidence" value="ECO:0007669"/>
    <property type="project" value="TreeGrafter"/>
</dbReference>
<dbReference type="GO" id="GO:0043953">
    <property type="term" value="P:protein transport by the Tat complex"/>
    <property type="evidence" value="ECO:0007669"/>
    <property type="project" value="UniProtKB-UniRule"/>
</dbReference>
<feature type="transmembrane region" description="Helical" evidence="7">
    <location>
        <begin position="225"/>
        <end position="245"/>
    </location>
</feature>
<dbReference type="HAMAP" id="MF_00902">
    <property type="entry name" value="TatC"/>
    <property type="match status" value="1"/>
</dbReference>
<dbReference type="GO" id="GO:0009977">
    <property type="term" value="F:proton motive force dependent protein transmembrane transporter activity"/>
    <property type="evidence" value="ECO:0007669"/>
    <property type="project" value="TreeGrafter"/>
</dbReference>
<keyword evidence="4 7" id="KW-1133">Transmembrane helix</keyword>
<dbReference type="GO" id="GO:0033281">
    <property type="term" value="C:TAT protein transport complex"/>
    <property type="evidence" value="ECO:0007669"/>
    <property type="project" value="UniProtKB-UniRule"/>
</dbReference>
<protein>
    <recommendedName>
        <fullName evidence="7">Sec-independent protein translocase protein TatC</fullName>
    </recommendedName>
</protein>